<feature type="compositionally biased region" description="Polar residues" evidence="5">
    <location>
        <begin position="139"/>
        <end position="157"/>
    </location>
</feature>
<evidence type="ECO:0000256" key="1">
    <source>
        <dbReference type="ARBA" id="ARBA00004123"/>
    </source>
</evidence>
<dbReference type="OMA" id="MADAMRP"/>
<evidence type="ECO:0000313" key="6">
    <source>
        <dbReference type="EMBL" id="EDO38705.1"/>
    </source>
</evidence>
<dbReference type="InParanoid" id="A7SC65"/>
<dbReference type="EMBL" id="DS469621">
    <property type="protein sequence ID" value="EDO38705.1"/>
    <property type="molecule type" value="Genomic_DNA"/>
</dbReference>
<dbReference type="Proteomes" id="UP000001593">
    <property type="component" value="Unassembled WGS sequence"/>
</dbReference>
<dbReference type="GO" id="GO:0005634">
    <property type="term" value="C:nucleus"/>
    <property type="evidence" value="ECO:0007669"/>
    <property type="project" value="UniProtKB-SubCell"/>
</dbReference>
<organism evidence="6 7">
    <name type="scientific">Nematostella vectensis</name>
    <name type="common">Starlet sea anemone</name>
    <dbReference type="NCBI Taxonomy" id="45351"/>
    <lineage>
        <taxon>Eukaryota</taxon>
        <taxon>Metazoa</taxon>
        <taxon>Cnidaria</taxon>
        <taxon>Anthozoa</taxon>
        <taxon>Hexacorallia</taxon>
        <taxon>Actiniaria</taxon>
        <taxon>Edwardsiidae</taxon>
        <taxon>Nematostella</taxon>
    </lineage>
</organism>
<dbReference type="HOGENOM" id="CLU_1196082_0_0_1"/>
<keyword evidence="7" id="KW-1185">Reference proteome</keyword>
<feature type="compositionally biased region" description="Polar residues" evidence="5">
    <location>
        <begin position="178"/>
        <end position="200"/>
    </location>
</feature>
<dbReference type="GO" id="GO:0048598">
    <property type="term" value="P:embryonic morphogenesis"/>
    <property type="evidence" value="ECO:0007669"/>
    <property type="project" value="InterPro"/>
</dbReference>
<comment type="subcellular location">
    <subcellularLocation>
        <location evidence="1">Nucleus</location>
    </subcellularLocation>
</comment>
<dbReference type="OrthoDB" id="10071059at2759"/>
<evidence type="ECO:0000256" key="2">
    <source>
        <dbReference type="ARBA" id="ARBA00007855"/>
    </source>
</evidence>
<feature type="region of interest" description="Disordered" evidence="5">
    <location>
        <begin position="70"/>
        <end position="201"/>
    </location>
</feature>
<reference evidence="6 7" key="1">
    <citation type="journal article" date="2007" name="Science">
        <title>Sea anemone genome reveals ancestral eumetazoan gene repertoire and genomic organization.</title>
        <authorList>
            <person name="Putnam N.H."/>
            <person name="Srivastava M."/>
            <person name="Hellsten U."/>
            <person name="Dirks B."/>
            <person name="Chapman J."/>
            <person name="Salamov A."/>
            <person name="Terry A."/>
            <person name="Shapiro H."/>
            <person name="Lindquist E."/>
            <person name="Kapitonov V.V."/>
            <person name="Jurka J."/>
            <person name="Genikhovich G."/>
            <person name="Grigoriev I.V."/>
            <person name="Lucas S.M."/>
            <person name="Steele R.E."/>
            <person name="Finnerty J.R."/>
            <person name="Technau U."/>
            <person name="Martindale M.Q."/>
            <person name="Rokhsar D.S."/>
        </authorList>
    </citation>
    <scope>NUCLEOTIDE SEQUENCE [LARGE SCALE GENOMIC DNA]</scope>
    <source>
        <strain evidence="7">CH2 X CH6</strain>
    </source>
</reference>
<gene>
    <name evidence="6" type="ORF">NEMVEDRAFT_v1g244245</name>
</gene>
<dbReference type="PANTHER" id="PTHR28359:SF1">
    <property type="entry name" value="ASHWIN"/>
    <property type="match status" value="1"/>
</dbReference>
<dbReference type="GO" id="GO:0072669">
    <property type="term" value="C:tRNA-splicing ligase complex"/>
    <property type="evidence" value="ECO:0007669"/>
    <property type="project" value="InterPro"/>
</dbReference>
<evidence type="ECO:0000256" key="3">
    <source>
        <dbReference type="ARBA" id="ARBA00015134"/>
    </source>
</evidence>
<dbReference type="KEGG" id="nve:5510270"/>
<keyword evidence="4" id="KW-0539">Nucleus</keyword>
<name>A7SC65_NEMVE</name>
<accession>A7SC65</accession>
<evidence type="ECO:0000256" key="5">
    <source>
        <dbReference type="SAM" id="MobiDB-lite"/>
    </source>
</evidence>
<dbReference type="InterPro" id="IPR024887">
    <property type="entry name" value="Ashwin"/>
</dbReference>
<dbReference type="Pfam" id="PF15323">
    <property type="entry name" value="Ashwin"/>
    <property type="match status" value="1"/>
</dbReference>
<dbReference type="AlphaFoldDB" id="A7SC65"/>
<evidence type="ECO:0000313" key="7">
    <source>
        <dbReference type="Proteomes" id="UP000001593"/>
    </source>
</evidence>
<evidence type="ECO:0000256" key="4">
    <source>
        <dbReference type="ARBA" id="ARBA00023242"/>
    </source>
</evidence>
<feature type="compositionally biased region" description="Basic residues" evidence="5">
    <location>
        <begin position="72"/>
        <end position="81"/>
    </location>
</feature>
<sequence length="232" mass="26123">MARNLTSATCEEITSDCTTVSYDHPEILERETLVDVLCTKGIDRQEINALDKVDLVKLFYKYAAPLPQRAQQLRRAKRKPPKPSEHQPSASPKDIVIGSRKRALTSEGPLRSKLYRPDDFSKIIINKGPSKQKNKTDIPMQTSKNDLSPMSQDSSKVTKLKRSTPEPPKSKPVKLNRRSFTNHPSDGNKTTHAGTITQQSKHVEVCKSDSDSMDEDIVEVKTQFQKVAVKWP</sequence>
<dbReference type="PANTHER" id="PTHR28359">
    <property type="entry name" value="ASHWIN"/>
    <property type="match status" value="1"/>
</dbReference>
<protein>
    <recommendedName>
        <fullName evidence="3">Ashwin</fullName>
    </recommendedName>
</protein>
<proteinExistence type="inferred from homology"/>
<comment type="similarity">
    <text evidence="2">Belongs to the ashwin family.</text>
</comment>